<dbReference type="CDD" id="cd05162">
    <property type="entry name" value="PWWP"/>
    <property type="match status" value="1"/>
</dbReference>
<protein>
    <recommendedName>
        <fullName evidence="4">PWWP domain-containing protein</fullName>
    </recommendedName>
</protein>
<feature type="region of interest" description="Disordered" evidence="1">
    <location>
        <begin position="456"/>
        <end position="500"/>
    </location>
</feature>
<accession>A0ABD3EU91</accession>
<evidence type="ECO:0008006" key="4">
    <source>
        <dbReference type="Google" id="ProtNLM"/>
    </source>
</evidence>
<dbReference type="CDD" id="cd20104">
    <property type="entry name" value="MBT_PHF20L1-like"/>
    <property type="match status" value="1"/>
</dbReference>
<feature type="compositionally biased region" description="Basic and acidic residues" evidence="1">
    <location>
        <begin position="246"/>
        <end position="260"/>
    </location>
</feature>
<feature type="compositionally biased region" description="Acidic residues" evidence="1">
    <location>
        <begin position="283"/>
        <end position="301"/>
    </location>
</feature>
<dbReference type="EMBL" id="JBIMZQ010000058">
    <property type="protein sequence ID" value="KAL3657993.1"/>
    <property type="molecule type" value="Genomic_DNA"/>
</dbReference>
<organism evidence="2 3">
    <name type="scientific">Phytophthora oleae</name>
    <dbReference type="NCBI Taxonomy" id="2107226"/>
    <lineage>
        <taxon>Eukaryota</taxon>
        <taxon>Sar</taxon>
        <taxon>Stramenopiles</taxon>
        <taxon>Oomycota</taxon>
        <taxon>Peronosporomycetes</taxon>
        <taxon>Peronosporales</taxon>
        <taxon>Peronosporaceae</taxon>
        <taxon>Phytophthora</taxon>
    </lineage>
</organism>
<feature type="compositionally biased region" description="Basic residues" evidence="1">
    <location>
        <begin position="261"/>
        <end position="270"/>
    </location>
</feature>
<evidence type="ECO:0000313" key="3">
    <source>
        <dbReference type="Proteomes" id="UP001632037"/>
    </source>
</evidence>
<feature type="compositionally biased region" description="Low complexity" evidence="1">
    <location>
        <begin position="406"/>
        <end position="419"/>
    </location>
</feature>
<dbReference type="Proteomes" id="UP001632037">
    <property type="component" value="Unassembled WGS sequence"/>
</dbReference>
<feature type="compositionally biased region" description="Polar residues" evidence="1">
    <location>
        <begin position="394"/>
        <end position="405"/>
    </location>
</feature>
<keyword evidence="3" id="KW-1185">Reference proteome</keyword>
<gene>
    <name evidence="2" type="ORF">V7S43_017042</name>
</gene>
<feature type="region of interest" description="Disordered" evidence="1">
    <location>
        <begin position="529"/>
        <end position="572"/>
    </location>
</feature>
<feature type="compositionally biased region" description="Polar residues" evidence="1">
    <location>
        <begin position="468"/>
        <end position="486"/>
    </location>
</feature>
<evidence type="ECO:0000256" key="1">
    <source>
        <dbReference type="SAM" id="MobiDB-lite"/>
    </source>
</evidence>
<comment type="caution">
    <text evidence="2">The sequence shown here is derived from an EMBL/GenBank/DDBJ whole genome shotgun (WGS) entry which is preliminary data.</text>
</comment>
<feature type="compositionally biased region" description="Polar residues" evidence="1">
    <location>
        <begin position="358"/>
        <end position="368"/>
    </location>
</feature>
<dbReference type="AlphaFoldDB" id="A0ABD3EU91"/>
<dbReference type="Gene3D" id="2.30.30.140">
    <property type="match status" value="2"/>
</dbReference>
<feature type="compositionally biased region" description="Basic and acidic residues" evidence="1">
    <location>
        <begin position="488"/>
        <end position="499"/>
    </location>
</feature>
<proteinExistence type="predicted"/>
<dbReference type="SUPFAM" id="SSF63748">
    <property type="entry name" value="Tudor/PWWP/MBT"/>
    <property type="match status" value="2"/>
</dbReference>
<feature type="region of interest" description="Disordered" evidence="1">
    <location>
        <begin position="358"/>
        <end position="425"/>
    </location>
</feature>
<name>A0ABD3EU91_9STRA</name>
<feature type="region of interest" description="Disordered" evidence="1">
    <location>
        <begin position="245"/>
        <end position="339"/>
    </location>
</feature>
<sequence length="689" mass="77408">MVATQKTKSSPRRRLPSRLTVVLTKGDWLDVMDQDGVWNVARVLSVPSPEEVEVMYDGWPEEYDEVVRVDSDRVAPFHTFTWVVKCWVKYLNWPMWPSVITIRTPGTEEGIENLAKEKQLYVDFLDDPNFDKRDQCWQKKKQVVAFENNYDTNRVMTNGSQFEKALEYALLSNATTKMPTFSKGTLPLQYNQSTTESVGKMRKNMGNDLWYRSFANNKSRHRQAHIYKVLKDGASDSGILAQMNKLDVRRPISSKPEKRSSQGKKQSRSKILRDNAAVKIEQDLPEEIEVPYEPETSESSDDQGGISDGDFHDQTKTTAKRRVLPRAAPRSTPLIKMAAKRSVPPITGYLTLTASPNLRSTRSSSLASDTDESEEEKGDLTGKVKLGPKFTASGREQSGGLTQAFSAAASTTSRRSTSTRGREESLPLVEERIAFAQNIICGLDAKKQELIKATAQKERRKRVKPSLPSAQGITASRSNENKSSFLRASEKRMGVDARRQGGFTKTPLEVGLEVTNSFLSIEDAYSSDSQAAKRVSAPNDEDAAMLDAQSEPKETKRTRRSQSPRLTERKGTVDFKQLDEEVSDDEARLDAKSQEVRRPFCMMQAGIEVVLADLLEIGGEQKAQAKPSKKTVIAVSRKFDEPVQIQKVFMSEAPASPRAAVFNSSEGFSMGRWFKRTIRPKYRSTKHFK</sequence>
<reference evidence="2 3" key="1">
    <citation type="submission" date="2024-09" db="EMBL/GenBank/DDBJ databases">
        <title>Genome sequencing and assembly of Phytophthora oleae, isolate VK10A, causative agent of rot of olive drupes.</title>
        <authorList>
            <person name="Conti Taguali S."/>
            <person name="Riolo M."/>
            <person name="La Spada F."/>
            <person name="Cacciola S.O."/>
            <person name="Dionisio G."/>
        </authorList>
    </citation>
    <scope>NUCLEOTIDE SEQUENCE [LARGE SCALE GENOMIC DNA]</scope>
    <source>
        <strain evidence="2 3">VK10A</strain>
    </source>
</reference>
<evidence type="ECO:0000313" key="2">
    <source>
        <dbReference type="EMBL" id="KAL3657993.1"/>
    </source>
</evidence>